<evidence type="ECO:0000313" key="3">
    <source>
        <dbReference type="EMBL" id="KAE9446128.1"/>
    </source>
</evidence>
<dbReference type="SUPFAM" id="SSF57889">
    <property type="entry name" value="Cysteine-rich domain"/>
    <property type="match status" value="1"/>
</dbReference>
<dbReference type="InterPro" id="IPR004146">
    <property type="entry name" value="DC1"/>
</dbReference>
<feature type="non-terminal residue" evidence="3">
    <location>
        <position position="1"/>
    </location>
</feature>
<dbReference type="EMBL" id="QEFC01003985">
    <property type="protein sequence ID" value="KAE9446128.1"/>
    <property type="molecule type" value="Genomic_DNA"/>
</dbReference>
<sequence>MLGKSALIHCKPALILLGKSYFYACIYITSEIEAENEEMAKGWPKKVKHELHEHELELIHRPEYGCDGCKEGGAVWSFYCDECDFDLHPKCALEENKGTKGDREDDMEEGTKTKEGYVCDGDVCRKA</sequence>
<name>A0A6A4KTK0_9ERIC</name>
<dbReference type="PANTHER" id="PTHR46477">
    <property type="entry name" value="CYSTEINE/HISTIDINE-RICH C1 DOMAIN FAMILY PROTEIN"/>
    <property type="match status" value="1"/>
</dbReference>
<accession>A0A6A4KTK0</accession>
<reference evidence="3" key="1">
    <citation type="journal article" date="2019" name="Genome Biol. Evol.">
        <title>The Rhododendron genome and chromosomal organization provide insight into shared whole-genome duplications across the heath family (Ericaceae).</title>
        <authorList>
            <person name="Soza V.L."/>
            <person name="Lindsley D."/>
            <person name="Waalkes A."/>
            <person name="Ramage E."/>
            <person name="Patwardhan R.P."/>
            <person name="Burton J.N."/>
            <person name="Adey A."/>
            <person name="Kumar A."/>
            <person name="Qiu R."/>
            <person name="Shendure J."/>
            <person name="Hall B."/>
        </authorList>
    </citation>
    <scope>NUCLEOTIDE SEQUENCE</scope>
    <source>
        <strain evidence="3">RSF 1966-606</strain>
    </source>
</reference>
<gene>
    <name evidence="3" type="ORF">C3L33_21980</name>
</gene>
<feature type="domain" description="DC1" evidence="2">
    <location>
        <begin position="51"/>
        <end position="92"/>
    </location>
</feature>
<comment type="caution">
    <text evidence="3">The sequence shown here is derived from an EMBL/GenBank/DDBJ whole genome shotgun (WGS) entry which is preliminary data.</text>
</comment>
<organism evidence="3">
    <name type="scientific">Rhododendron williamsianum</name>
    <dbReference type="NCBI Taxonomy" id="262921"/>
    <lineage>
        <taxon>Eukaryota</taxon>
        <taxon>Viridiplantae</taxon>
        <taxon>Streptophyta</taxon>
        <taxon>Embryophyta</taxon>
        <taxon>Tracheophyta</taxon>
        <taxon>Spermatophyta</taxon>
        <taxon>Magnoliopsida</taxon>
        <taxon>eudicotyledons</taxon>
        <taxon>Gunneridae</taxon>
        <taxon>Pentapetalae</taxon>
        <taxon>asterids</taxon>
        <taxon>Ericales</taxon>
        <taxon>Ericaceae</taxon>
        <taxon>Ericoideae</taxon>
        <taxon>Rhodoreae</taxon>
        <taxon>Rhododendron</taxon>
    </lineage>
</organism>
<keyword evidence="1" id="KW-0677">Repeat</keyword>
<proteinExistence type="predicted"/>
<evidence type="ECO:0000259" key="2">
    <source>
        <dbReference type="Pfam" id="PF03107"/>
    </source>
</evidence>
<dbReference type="OrthoDB" id="1692119at2759"/>
<dbReference type="Pfam" id="PF03107">
    <property type="entry name" value="C1_2"/>
    <property type="match status" value="1"/>
</dbReference>
<dbReference type="PANTHER" id="PTHR46477:SF8">
    <property type="entry name" value="OS08G0257100 PROTEIN"/>
    <property type="match status" value="1"/>
</dbReference>
<evidence type="ECO:0000256" key="1">
    <source>
        <dbReference type="ARBA" id="ARBA00022737"/>
    </source>
</evidence>
<dbReference type="InterPro" id="IPR046349">
    <property type="entry name" value="C1-like_sf"/>
</dbReference>
<protein>
    <recommendedName>
        <fullName evidence="2">DC1 domain-containing protein</fullName>
    </recommendedName>
</protein>
<dbReference type="AlphaFoldDB" id="A0A6A4KTK0"/>